<sequence>MSESPPRVIVSVDAGVAEVRLNRPDKRNGLDLPMFEALVAAGRQVAADSTVRAVVLHGEGKAFCAGLDWGAFLAAPEIGQKLLARDTSSPANLAQLACWIWSEVPVPVIAAIHGAAVGGGLQLALACDLRIAAPDAQLAVMELRYGLIPDMSISKTLLRLVRPDIARELIYTARTVTGEEAARLGLVTRVEADPLSAARELARTIAGQSPQAIRAAKALCNEAPELDTAAAFRRETELQLPLLGSENQLEAVQAVLGRRAPVFRDPE</sequence>
<keyword evidence="8" id="KW-1185">Reference proteome</keyword>
<dbReference type="Gene3D" id="3.90.226.10">
    <property type="entry name" value="2-enoyl-CoA Hydratase, Chain A, domain 1"/>
    <property type="match status" value="1"/>
</dbReference>
<organism evidence="7 8">
    <name type="scientific">Nannocystis pusilla</name>
    <dbReference type="NCBI Taxonomy" id="889268"/>
    <lineage>
        <taxon>Bacteria</taxon>
        <taxon>Pseudomonadati</taxon>
        <taxon>Myxococcota</taxon>
        <taxon>Polyangia</taxon>
        <taxon>Nannocystales</taxon>
        <taxon>Nannocystaceae</taxon>
        <taxon>Nannocystis</taxon>
    </lineage>
</organism>
<dbReference type="InterPro" id="IPR018376">
    <property type="entry name" value="Enoyl-CoA_hyd/isom_CS"/>
</dbReference>
<evidence type="ECO:0000256" key="5">
    <source>
        <dbReference type="ARBA" id="ARBA00023235"/>
    </source>
</evidence>
<dbReference type="PANTHER" id="PTHR43149:SF1">
    <property type="entry name" value="DELTA(3,5)-DELTA(2,4)-DIENOYL-COA ISOMERASE, MITOCHONDRIAL"/>
    <property type="match status" value="1"/>
</dbReference>
<reference evidence="7" key="1">
    <citation type="submission" date="2022-11" db="EMBL/GenBank/DDBJ databases">
        <title>Minimal conservation of predation-associated metabolite biosynthetic gene clusters underscores biosynthetic potential of Myxococcota including descriptions for ten novel species: Archangium lansinium sp. nov., Myxococcus landrumus sp. nov., Nannocystis bai.</title>
        <authorList>
            <person name="Ahearne A."/>
            <person name="Stevens C."/>
            <person name="Phillips K."/>
        </authorList>
    </citation>
    <scope>NUCLEOTIDE SEQUENCE</scope>
    <source>
        <strain evidence="7">Na p29</strain>
    </source>
</reference>
<dbReference type="GO" id="GO:0016853">
    <property type="term" value="F:isomerase activity"/>
    <property type="evidence" value="ECO:0007669"/>
    <property type="project" value="UniProtKB-KW"/>
</dbReference>
<dbReference type="PROSITE" id="PS00166">
    <property type="entry name" value="ENOYL_COA_HYDRATASE"/>
    <property type="match status" value="1"/>
</dbReference>
<dbReference type="EMBL" id="JAPNKE010000002">
    <property type="protein sequence ID" value="MCY1008065.1"/>
    <property type="molecule type" value="Genomic_DNA"/>
</dbReference>
<dbReference type="RefSeq" id="WP_267770714.1">
    <property type="nucleotide sequence ID" value="NZ_JAPNKE010000002.1"/>
</dbReference>
<dbReference type="CDD" id="cd06558">
    <property type="entry name" value="crotonase-like"/>
    <property type="match status" value="1"/>
</dbReference>
<keyword evidence="5" id="KW-0413">Isomerase</keyword>
<evidence type="ECO:0000256" key="3">
    <source>
        <dbReference type="ARBA" id="ARBA00022832"/>
    </source>
</evidence>
<comment type="similarity">
    <text evidence="2 6">Belongs to the enoyl-CoA hydratase/isomerase family.</text>
</comment>
<keyword evidence="3" id="KW-0276">Fatty acid metabolism</keyword>
<accession>A0A9X3IYI3</accession>
<protein>
    <submittedName>
        <fullName evidence="7">Crotonase/enoyl-CoA hydratase family protein</fullName>
    </submittedName>
</protein>
<comment type="caution">
    <text evidence="7">The sequence shown here is derived from an EMBL/GenBank/DDBJ whole genome shotgun (WGS) entry which is preliminary data.</text>
</comment>
<keyword evidence="4" id="KW-0443">Lipid metabolism</keyword>
<dbReference type="InterPro" id="IPR029045">
    <property type="entry name" value="ClpP/crotonase-like_dom_sf"/>
</dbReference>
<name>A0A9X3IYI3_9BACT</name>
<dbReference type="NCBIfam" id="NF005699">
    <property type="entry name" value="PRK07509.1"/>
    <property type="match status" value="1"/>
</dbReference>
<dbReference type="GO" id="GO:0006631">
    <property type="term" value="P:fatty acid metabolic process"/>
    <property type="evidence" value="ECO:0007669"/>
    <property type="project" value="UniProtKB-KW"/>
</dbReference>
<evidence type="ECO:0000256" key="6">
    <source>
        <dbReference type="RuleBase" id="RU003707"/>
    </source>
</evidence>
<evidence type="ECO:0000313" key="7">
    <source>
        <dbReference type="EMBL" id="MCY1008065.1"/>
    </source>
</evidence>
<evidence type="ECO:0000256" key="2">
    <source>
        <dbReference type="ARBA" id="ARBA00005254"/>
    </source>
</evidence>
<dbReference type="Pfam" id="PF00378">
    <property type="entry name" value="ECH_1"/>
    <property type="match status" value="1"/>
</dbReference>
<dbReference type="PANTHER" id="PTHR43149">
    <property type="entry name" value="ENOYL-COA HYDRATASE"/>
    <property type="match status" value="1"/>
</dbReference>
<gene>
    <name evidence="7" type="ORF">OV079_21400</name>
</gene>
<evidence type="ECO:0000256" key="4">
    <source>
        <dbReference type="ARBA" id="ARBA00023098"/>
    </source>
</evidence>
<evidence type="ECO:0000256" key="1">
    <source>
        <dbReference type="ARBA" id="ARBA00005005"/>
    </source>
</evidence>
<dbReference type="AlphaFoldDB" id="A0A9X3IYI3"/>
<dbReference type="Proteomes" id="UP001150924">
    <property type="component" value="Unassembled WGS sequence"/>
</dbReference>
<dbReference type="SUPFAM" id="SSF52096">
    <property type="entry name" value="ClpP/crotonase"/>
    <property type="match status" value="1"/>
</dbReference>
<comment type="pathway">
    <text evidence="1">Lipid metabolism; fatty acid beta-oxidation.</text>
</comment>
<proteinExistence type="inferred from homology"/>
<dbReference type="InterPro" id="IPR045002">
    <property type="entry name" value="Ech1-like"/>
</dbReference>
<dbReference type="Gene3D" id="1.10.12.10">
    <property type="entry name" value="Lyase 2-enoyl-coa Hydratase, Chain A, domain 2"/>
    <property type="match status" value="1"/>
</dbReference>
<evidence type="ECO:0000313" key="8">
    <source>
        <dbReference type="Proteomes" id="UP001150924"/>
    </source>
</evidence>
<dbReference type="InterPro" id="IPR001753">
    <property type="entry name" value="Enoyl-CoA_hydra/iso"/>
</dbReference>
<dbReference type="InterPro" id="IPR014748">
    <property type="entry name" value="Enoyl-CoA_hydra_C"/>
</dbReference>